<comment type="caution">
    <text evidence="1">The sequence shown here is derived from an EMBL/GenBank/DDBJ whole genome shotgun (WGS) entry which is preliminary data.</text>
</comment>
<accession>A0ACC2PYP3</accession>
<dbReference type="EMBL" id="CM056808">
    <property type="protein sequence ID" value="KAJ8704244.1"/>
    <property type="molecule type" value="Genomic_DNA"/>
</dbReference>
<protein>
    <submittedName>
        <fullName evidence="1">Uncharacterized protein</fullName>
    </submittedName>
</protein>
<gene>
    <name evidence="1" type="ORF">PYW08_012968</name>
</gene>
<sequence length="269" mass="30799">MSPNKFRRIEKKLGNVWLEHLTEEIKTAGEQEWSIAIEKGHVSSDGVPFITVYVDGGWLKRSYGHNFDSSSGMACIIGKETKKYLRNGPLHIFGVHGNCKDYYCNANQSENNEENLVEVLKRDAPEVWALIYAANEKIALKAGRLSNETTNVAENFMSVINKFCCGKRISLGKGGSYQRRVHVAAMNKKHDYYYQVQEQMRVSNMDKCYFICFISVNNPLTVIEVCRDNEFISNMIPKLLDFFKYCILPEIILRRVKKNAKCIDMKAAV</sequence>
<name>A0ACC2PYP3_9NEOP</name>
<dbReference type="Proteomes" id="UP001231649">
    <property type="component" value="Chromosome 32"/>
</dbReference>
<organism evidence="1 2">
    <name type="scientific">Mythimna loreyi</name>
    <dbReference type="NCBI Taxonomy" id="667449"/>
    <lineage>
        <taxon>Eukaryota</taxon>
        <taxon>Metazoa</taxon>
        <taxon>Ecdysozoa</taxon>
        <taxon>Arthropoda</taxon>
        <taxon>Hexapoda</taxon>
        <taxon>Insecta</taxon>
        <taxon>Pterygota</taxon>
        <taxon>Neoptera</taxon>
        <taxon>Endopterygota</taxon>
        <taxon>Lepidoptera</taxon>
        <taxon>Glossata</taxon>
        <taxon>Ditrysia</taxon>
        <taxon>Noctuoidea</taxon>
        <taxon>Noctuidae</taxon>
        <taxon>Noctuinae</taxon>
        <taxon>Hadenini</taxon>
        <taxon>Mythimna</taxon>
    </lineage>
</organism>
<evidence type="ECO:0000313" key="1">
    <source>
        <dbReference type="EMBL" id="KAJ8704244.1"/>
    </source>
</evidence>
<proteinExistence type="predicted"/>
<keyword evidence="2" id="KW-1185">Reference proteome</keyword>
<evidence type="ECO:0000313" key="2">
    <source>
        <dbReference type="Proteomes" id="UP001231649"/>
    </source>
</evidence>
<reference evidence="1" key="1">
    <citation type="submission" date="2023-03" db="EMBL/GenBank/DDBJ databases">
        <title>Chromosome-level genomes of two armyworms, Mythimna separata and Mythimna loreyi, provide insights into the biosynthesis and reception of sex pheromones.</title>
        <authorList>
            <person name="Zhao H."/>
        </authorList>
    </citation>
    <scope>NUCLEOTIDE SEQUENCE</scope>
    <source>
        <strain evidence="1">BeijingLab</strain>
    </source>
</reference>